<evidence type="ECO:0000256" key="2">
    <source>
        <dbReference type="ARBA" id="ARBA00022694"/>
    </source>
</evidence>
<dbReference type="Pfam" id="PF25150">
    <property type="entry name" value="TPR_Trm732"/>
    <property type="match status" value="1"/>
</dbReference>
<proteinExistence type="inferred from homology"/>
<accession>A0ABQ7T773</accession>
<evidence type="ECO:0000259" key="7">
    <source>
        <dbReference type="Pfam" id="PF25151"/>
    </source>
</evidence>
<dbReference type="InterPro" id="IPR051954">
    <property type="entry name" value="tRNA_methyltransferase_THADA"/>
</dbReference>
<dbReference type="InterPro" id="IPR016024">
    <property type="entry name" value="ARM-type_fold"/>
</dbReference>
<evidence type="ECO:0000313" key="8">
    <source>
        <dbReference type="EMBL" id="KAH0625585.1"/>
    </source>
</evidence>
<organism evidence="8 9">
    <name type="scientific">Phrynosoma platyrhinos</name>
    <name type="common">Desert horned lizard</name>
    <dbReference type="NCBI Taxonomy" id="52577"/>
    <lineage>
        <taxon>Eukaryota</taxon>
        <taxon>Metazoa</taxon>
        <taxon>Chordata</taxon>
        <taxon>Craniata</taxon>
        <taxon>Vertebrata</taxon>
        <taxon>Euteleostomi</taxon>
        <taxon>Lepidosauria</taxon>
        <taxon>Squamata</taxon>
        <taxon>Bifurcata</taxon>
        <taxon>Unidentata</taxon>
        <taxon>Episquamata</taxon>
        <taxon>Toxicofera</taxon>
        <taxon>Iguania</taxon>
        <taxon>Phrynosomatidae</taxon>
        <taxon>Phrynosomatinae</taxon>
        <taxon>Phrynosoma</taxon>
    </lineage>
</organism>
<dbReference type="EMBL" id="JAIPUX010001211">
    <property type="protein sequence ID" value="KAH0625585.1"/>
    <property type="molecule type" value="Genomic_DNA"/>
</dbReference>
<evidence type="ECO:0000259" key="5">
    <source>
        <dbReference type="Pfam" id="PF10350"/>
    </source>
</evidence>
<feature type="domain" description="tRNA (32-2'-O)-methyltransferase regulator THADA-like TPR repeats region" evidence="6">
    <location>
        <begin position="279"/>
        <end position="507"/>
    </location>
</feature>
<evidence type="ECO:0000256" key="3">
    <source>
        <dbReference type="ARBA" id="ARBA00035625"/>
    </source>
</evidence>
<name>A0ABQ7T773_PHRPL</name>
<evidence type="ECO:0000256" key="1">
    <source>
        <dbReference type="ARBA" id="ARBA00010409"/>
    </source>
</evidence>
<dbReference type="PANTHER" id="PTHR14387:SF0">
    <property type="entry name" value="DUF2428 DOMAIN-CONTAINING PROTEIN"/>
    <property type="match status" value="1"/>
</dbReference>
<feature type="domain" description="tRNA (32-2'-O)-methyltransferase regulator THADA-like C-terminal TPR repeats region" evidence="7">
    <location>
        <begin position="835"/>
        <end position="893"/>
    </location>
</feature>
<keyword evidence="9" id="KW-1185">Reference proteome</keyword>
<feature type="compositionally biased region" description="Basic and acidic residues" evidence="4">
    <location>
        <begin position="1513"/>
        <end position="1524"/>
    </location>
</feature>
<dbReference type="InterPro" id="IPR056843">
    <property type="entry name" value="THADA-like_TPR"/>
</dbReference>
<sequence>MIIQPEADLGSVKRCRDQHLEEAFQLLTGVSKGLWELDRDTMLPLVRCVLIIAKLAEGNEALVSKEVEEFMDGLAKDNEVGDLVVFSFENKFFGKTEESTLGRCYWKSNLMLLLRCIAATFEFILEDLRARKEEWYYLTVKICLQLFKWMPKDILPLAWDGMDHAGILQRILGSLMQTMMGKVEGVSDFIRSSFQFLLEIYSRDCDHFEALERPLYEELLRRIVLNLYADLPRHLLRCLSTNHLCPVASDVYKTFLQLQRKAWTEGQGLVPEDKLAQMWAHHWLPTLSDALTSPDTFLQCNASNYLLVWTLRLFPASSALLAKSFSGTHTPQLRAWVTLLNVHKTLAGALPEDPETLERLVSCLFSEEENIRLAALGLLCSSPRTNQALSEIEVHLLKEFLPLNLNCDSSSFRQLLQASVKKALVRMRDSSLVVLRQKASNKKPQSPQQASNLIGKNREISLVQAVDFIEWLLQLCMSSLTSGPNYQRKKTSLLLLAAIMETCTDTWNPERKKGQPPRNMVALLNWARSKGCWDFFSRSNTLTLLSCLQDGTNEIRELASELLVRYFPSHFPESIVASLFERAQEAMSSPRVQEVEAAAVLMKTILQKLDGCTLKQLLPAAVEEPTEQCQCLCFLEHLLGMLRDHFAVACQSMLQAARTKPIHGVISALRRCLLEVPEVLASMQRAQQAPQWQMFLHCLVNTTKDISSFLLGVLQGKQASNIEQPAAAPSFADMGNAIGSLIQLEKDLASQEEEEDSVLLSEEHSLILTCCWVSVKEIGLLLGGLAEKVLPLAPLGGCGSLLTLQVVTLEAEVFQDILLKCRHWCKKRREGYQTMQNSALTVRLLGQKRTRDEGPSQEGLSSEALFSSYPQLRSILLGELGSAAEASVSRGTQRGKLRFDSICFLEPLIQLSGNPIYAVRVMAARALVPLVPLTEYGKVLLQLASSLPQPEDALSHNVMHGCLLQIQALLTRAQHVSCLSPDALLPIASRMEDCIWLLTGVQQCPLVRTAYLQAISLLIGNCSQSFAQQVWKIVSRDLDDCKLTKMQSISPVQVGLATFYQHAVRFLCHEATRLACPERVGQLHWFLRRGNVDVQGAILTWVIEEQERLSLNLRKDLHLTLLENLEVVLKEKTDYVLLKLYLEAFVHLCGDPSFQNGPFPQKPLGAGCREILLSMVERGQLSPEIQGLVLCVVAFLLTLNSEDYSLWDQWVALVERCSKACSSEVLRRSAAKSLKIAGRDLIQRAQDSSSSALRGVALRLIDAGIGLLQDEDHEVRHEAAIFASLVVVPPQNDCIWLQTNKALLGLLHLLLEKFGSFPETFATLVHHLPTINLSSALTKLEAKGAVSLYKEDEANVYAEPGIFSQMLLPFLLHLHNRASNSPELWEVIQSWLKATGPEVFSSLKHCKQWWSQGSNTSLHLNALVCPKVHIAVATLVVKAILVLHILESMEERKVPSVEGILFTCQELRCEVRAMQKLLKEHGMTSPVATEMEQVPTGGNKNQPECVCSMRTSSHKEEEERERGL</sequence>
<dbReference type="InterPro" id="IPR019442">
    <property type="entry name" value="THADA/TRM732_DUF2428"/>
</dbReference>
<dbReference type="Pfam" id="PF25151">
    <property type="entry name" value="TPR_Trm732_C"/>
    <property type="match status" value="2"/>
</dbReference>
<dbReference type="InterPro" id="IPR056842">
    <property type="entry name" value="THADA-like_TPR_C"/>
</dbReference>
<evidence type="ECO:0008006" key="10">
    <source>
        <dbReference type="Google" id="ProtNLM"/>
    </source>
</evidence>
<evidence type="ECO:0000259" key="6">
    <source>
        <dbReference type="Pfam" id="PF25150"/>
    </source>
</evidence>
<dbReference type="Proteomes" id="UP000826234">
    <property type="component" value="Unassembled WGS sequence"/>
</dbReference>
<feature type="domain" description="tRNA (32-2'-O)-methyltransferase regulator THADA-like C-terminal TPR repeats region" evidence="7">
    <location>
        <begin position="904"/>
        <end position="969"/>
    </location>
</feature>
<reference evidence="8 9" key="1">
    <citation type="journal article" date="2022" name="Gigascience">
        <title>A chromosome-level genome assembly and annotation of the desert horned lizard, Phrynosoma platyrhinos, provides insight into chromosomal rearrangements among reptiles.</title>
        <authorList>
            <person name="Koochekian N."/>
            <person name="Ascanio A."/>
            <person name="Farleigh K."/>
            <person name="Card D.C."/>
            <person name="Schield D.R."/>
            <person name="Castoe T.A."/>
            <person name="Jezkova T."/>
        </authorList>
    </citation>
    <scope>NUCLEOTIDE SEQUENCE [LARGE SCALE GENOMIC DNA]</scope>
    <source>
        <strain evidence="8">NK-2021</strain>
    </source>
</reference>
<feature type="region of interest" description="Disordered" evidence="4">
    <location>
        <begin position="1492"/>
        <end position="1524"/>
    </location>
</feature>
<gene>
    <name evidence="8" type="ORF">JD844_015164</name>
</gene>
<evidence type="ECO:0000256" key="4">
    <source>
        <dbReference type="SAM" id="MobiDB-lite"/>
    </source>
</evidence>
<comment type="function">
    <text evidence="3">Together with methyltransferase FTSJ1, methylates the 2'-O-ribose of nucleotides at position 32 of the anticodon loop of substrate tRNAs.</text>
</comment>
<dbReference type="Pfam" id="PF10350">
    <property type="entry name" value="DUF2428"/>
    <property type="match status" value="1"/>
</dbReference>
<dbReference type="PANTHER" id="PTHR14387">
    <property type="entry name" value="THADA/DEATH RECEPTOR INTERACTING PROTEIN"/>
    <property type="match status" value="1"/>
</dbReference>
<dbReference type="SUPFAM" id="SSF48371">
    <property type="entry name" value="ARM repeat"/>
    <property type="match status" value="2"/>
</dbReference>
<evidence type="ECO:0000313" key="9">
    <source>
        <dbReference type="Proteomes" id="UP000826234"/>
    </source>
</evidence>
<comment type="caution">
    <text evidence="8">The sequence shown here is derived from an EMBL/GenBank/DDBJ whole genome shotgun (WGS) entry which is preliminary data.</text>
</comment>
<protein>
    <recommendedName>
        <fullName evidence="10">Thyroid adenoma-associated protein homolog</fullName>
    </recommendedName>
</protein>
<keyword evidence="2" id="KW-0819">tRNA processing</keyword>
<feature type="domain" description="DUF2428" evidence="5">
    <location>
        <begin position="697"/>
        <end position="824"/>
    </location>
</feature>
<comment type="similarity">
    <text evidence="1">Belongs to the THADA family.</text>
</comment>